<dbReference type="AlphaFoldDB" id="T1DF68"/>
<dbReference type="EMBL" id="GALA01000747">
    <property type="protein sequence ID" value="JAA94105.1"/>
    <property type="molecule type" value="mRNA"/>
</dbReference>
<name>T1DF68_9DIPT</name>
<evidence type="ECO:0000256" key="2">
    <source>
        <dbReference type="SAM" id="SignalP"/>
    </source>
</evidence>
<dbReference type="Gene3D" id="2.70.220.10">
    <property type="entry name" value="Ganglioside GM2 activator"/>
    <property type="match status" value="1"/>
</dbReference>
<reference evidence="3" key="1">
    <citation type="journal article" date="2013" name="BMC Genomics">
        <title>A deep insight into the sialotranscriptome of the mosquito, Psorophora albipes.</title>
        <authorList>
            <person name="Chagas A.C."/>
            <person name="Calvo E."/>
            <person name="Rios-Velasquez C.M."/>
            <person name="Pessoa F.A."/>
            <person name="Medeiros J.F."/>
            <person name="Ribeiro J.M."/>
        </authorList>
    </citation>
    <scope>NUCLEOTIDE SEQUENCE</scope>
</reference>
<feature type="chain" id="PRO_5004586800" evidence="2">
    <location>
        <begin position="31"/>
        <end position="182"/>
    </location>
</feature>
<sequence>MMRESRILGSSCHQRVVILLLLVVVGVSYACNGGYRIKVRKVQNCAGGNAIMVAQENFTAVLTKNCEVKSRGCVTFKSFRTATAKYKVKKDGVVLMNGQIDLCERLAAGSRDQNLAPLIRTFGLPTSCPVQAGTICTDPSQVIDIERFKRMLPLVRGRIDMESEIQHDTGRSCFRVQFDVTK</sequence>
<evidence type="ECO:0000256" key="1">
    <source>
        <dbReference type="ARBA" id="ARBA00022729"/>
    </source>
</evidence>
<feature type="signal peptide" evidence="2">
    <location>
        <begin position="1"/>
        <end position="30"/>
    </location>
</feature>
<protein>
    <submittedName>
        <fullName evidence="3">Putative 16.8 kDa salivary secreted protein</fullName>
    </submittedName>
</protein>
<organism evidence="3">
    <name type="scientific">Psorophora albipes</name>
    <dbReference type="NCBI Taxonomy" id="869069"/>
    <lineage>
        <taxon>Eukaryota</taxon>
        <taxon>Metazoa</taxon>
        <taxon>Ecdysozoa</taxon>
        <taxon>Arthropoda</taxon>
        <taxon>Hexapoda</taxon>
        <taxon>Insecta</taxon>
        <taxon>Pterygota</taxon>
        <taxon>Neoptera</taxon>
        <taxon>Endopterygota</taxon>
        <taxon>Diptera</taxon>
        <taxon>Nematocera</taxon>
        <taxon>Culicoidea</taxon>
        <taxon>Culicidae</taxon>
        <taxon>Culicinae</taxon>
        <taxon>Aedini</taxon>
        <taxon>Psorophora</taxon>
    </lineage>
</organism>
<accession>T1DF68</accession>
<dbReference type="PROSITE" id="PS51257">
    <property type="entry name" value="PROKAR_LIPOPROTEIN"/>
    <property type="match status" value="1"/>
</dbReference>
<dbReference type="InterPro" id="IPR036846">
    <property type="entry name" value="GM2-AP_sf"/>
</dbReference>
<proteinExistence type="evidence at transcript level"/>
<keyword evidence="1 2" id="KW-0732">Signal</keyword>
<evidence type="ECO:0000313" key="3">
    <source>
        <dbReference type="EMBL" id="JAA94105.1"/>
    </source>
</evidence>